<proteinExistence type="predicted"/>
<gene>
    <name evidence="2" type="ORF">DFR69_116138</name>
</gene>
<keyword evidence="1" id="KW-1133">Transmembrane helix</keyword>
<keyword evidence="1" id="KW-0472">Membrane</keyword>
<feature type="non-terminal residue" evidence="2">
    <location>
        <position position="33"/>
    </location>
</feature>
<sequence>MRWAAPTSRPPAVYFWLGNGALTVSWYWMTAAI</sequence>
<evidence type="ECO:0000256" key="1">
    <source>
        <dbReference type="SAM" id="Phobius"/>
    </source>
</evidence>
<dbReference type="Proteomes" id="UP000246410">
    <property type="component" value="Unassembled WGS sequence"/>
</dbReference>
<reference evidence="2 3" key="1">
    <citation type="submission" date="2018-05" db="EMBL/GenBank/DDBJ databases">
        <title>Genomic Encyclopedia of Type Strains, Phase IV (KMG-IV): sequencing the most valuable type-strain genomes for metagenomic binning, comparative biology and taxonomic classification.</title>
        <authorList>
            <person name="Goeker M."/>
        </authorList>
    </citation>
    <scope>NUCLEOTIDE SEQUENCE [LARGE SCALE GENOMIC DNA]</scope>
    <source>
        <strain evidence="2 3">DSM 44717</strain>
    </source>
</reference>
<evidence type="ECO:0000313" key="2">
    <source>
        <dbReference type="EMBL" id="PWV69014.1"/>
    </source>
</evidence>
<evidence type="ECO:0000313" key="3">
    <source>
        <dbReference type="Proteomes" id="UP000246410"/>
    </source>
</evidence>
<organism evidence="2 3">
    <name type="scientific">Nocardia neocaledoniensis</name>
    <dbReference type="NCBI Taxonomy" id="236511"/>
    <lineage>
        <taxon>Bacteria</taxon>
        <taxon>Bacillati</taxon>
        <taxon>Actinomycetota</taxon>
        <taxon>Actinomycetes</taxon>
        <taxon>Mycobacteriales</taxon>
        <taxon>Nocardiaceae</taxon>
        <taxon>Nocardia</taxon>
    </lineage>
</organism>
<comment type="caution">
    <text evidence="2">The sequence shown here is derived from an EMBL/GenBank/DDBJ whole genome shotgun (WGS) entry which is preliminary data.</text>
</comment>
<keyword evidence="1" id="KW-0812">Transmembrane</keyword>
<keyword evidence="3" id="KW-1185">Reference proteome</keyword>
<name>A0A317N343_9NOCA</name>
<dbReference type="AlphaFoldDB" id="A0A317N343"/>
<protein>
    <submittedName>
        <fullName evidence="2">Uncharacterized protein</fullName>
    </submittedName>
</protein>
<accession>A0A317N343</accession>
<dbReference type="EMBL" id="QGTL01000016">
    <property type="protein sequence ID" value="PWV69014.1"/>
    <property type="molecule type" value="Genomic_DNA"/>
</dbReference>
<feature type="transmembrane region" description="Helical" evidence="1">
    <location>
        <begin position="12"/>
        <end position="29"/>
    </location>
</feature>